<evidence type="ECO:0000259" key="2">
    <source>
        <dbReference type="PROSITE" id="PS51352"/>
    </source>
</evidence>
<dbReference type="SUPFAM" id="SSF52833">
    <property type="entry name" value="Thioredoxin-like"/>
    <property type="match status" value="1"/>
</dbReference>
<dbReference type="Proteomes" id="UP000191055">
    <property type="component" value="Unassembled WGS sequence"/>
</dbReference>
<gene>
    <name evidence="3" type="ORF">SAMN03080601_00402</name>
</gene>
<dbReference type="Pfam" id="PF13905">
    <property type="entry name" value="Thioredoxin_8"/>
    <property type="match status" value="1"/>
</dbReference>
<feature type="domain" description="Thioredoxin" evidence="2">
    <location>
        <begin position="45"/>
        <end position="201"/>
    </location>
</feature>
<evidence type="ECO:0000313" key="4">
    <source>
        <dbReference type="Proteomes" id="UP000191055"/>
    </source>
</evidence>
<accession>A0A1T5AW01</accession>
<proteinExistence type="predicted"/>
<dbReference type="AlphaFoldDB" id="A0A1T5AW01"/>
<evidence type="ECO:0000256" key="1">
    <source>
        <dbReference type="SAM" id="Phobius"/>
    </source>
</evidence>
<keyword evidence="1" id="KW-0812">Transmembrane</keyword>
<dbReference type="PROSITE" id="PS51352">
    <property type="entry name" value="THIOREDOXIN_2"/>
    <property type="match status" value="1"/>
</dbReference>
<name>A0A1T5AW01_9BACT</name>
<feature type="transmembrane region" description="Helical" evidence="1">
    <location>
        <begin position="20"/>
        <end position="37"/>
    </location>
</feature>
<reference evidence="3 4" key="1">
    <citation type="submission" date="2017-02" db="EMBL/GenBank/DDBJ databases">
        <authorList>
            <person name="Peterson S.W."/>
        </authorList>
    </citation>
    <scope>NUCLEOTIDE SEQUENCE [LARGE SCALE GENOMIC DNA]</scope>
    <source>
        <strain evidence="3 4">DSM 24412</strain>
    </source>
</reference>
<dbReference type="STRING" id="889453.SAMN03080601_00402"/>
<dbReference type="CDD" id="cd02966">
    <property type="entry name" value="TlpA_like_family"/>
    <property type="match status" value="1"/>
</dbReference>
<sequence>MTELCPGYYSPKQSNMRIRALIMLAVAGLVFISFISGSTEPDMGLKIGDRAPQIVASLPDGTSFDSDSLKGKMVLVDFWASYDAPSRIDNYRKTMLLERFANSEFLNSEGFVIVSISLDRFKTPFYKTIERDNLFDFYHICDFEGRESKLAKKFAISDQMTNFLIDGDGRIVETSNNLDHIESTLQRMESVDRTRFAAYRR</sequence>
<dbReference type="EMBL" id="FUYV01000001">
    <property type="protein sequence ID" value="SKB39145.1"/>
    <property type="molecule type" value="Genomic_DNA"/>
</dbReference>
<protein>
    <submittedName>
        <fullName evidence="3">Peroxiredoxin</fullName>
    </submittedName>
</protein>
<keyword evidence="1" id="KW-0472">Membrane</keyword>
<evidence type="ECO:0000313" key="3">
    <source>
        <dbReference type="EMBL" id="SKB39145.1"/>
    </source>
</evidence>
<dbReference type="InterPro" id="IPR012336">
    <property type="entry name" value="Thioredoxin-like_fold"/>
</dbReference>
<dbReference type="InterPro" id="IPR013766">
    <property type="entry name" value="Thioredoxin_domain"/>
</dbReference>
<keyword evidence="4" id="KW-1185">Reference proteome</keyword>
<keyword evidence="1" id="KW-1133">Transmembrane helix</keyword>
<dbReference type="Gene3D" id="3.40.30.10">
    <property type="entry name" value="Glutaredoxin"/>
    <property type="match status" value="1"/>
</dbReference>
<organism evidence="3 4">
    <name type="scientific">Alkalitalea saponilacus</name>
    <dbReference type="NCBI Taxonomy" id="889453"/>
    <lineage>
        <taxon>Bacteria</taxon>
        <taxon>Pseudomonadati</taxon>
        <taxon>Bacteroidota</taxon>
        <taxon>Bacteroidia</taxon>
        <taxon>Marinilabiliales</taxon>
        <taxon>Marinilabiliaceae</taxon>
        <taxon>Alkalitalea</taxon>
    </lineage>
</organism>
<dbReference type="InterPro" id="IPR036249">
    <property type="entry name" value="Thioredoxin-like_sf"/>
</dbReference>